<evidence type="ECO:0000313" key="3">
    <source>
        <dbReference type="Proteomes" id="UP000640583"/>
    </source>
</evidence>
<evidence type="ECO:0000313" key="2">
    <source>
        <dbReference type="EMBL" id="MBI1495278.1"/>
    </source>
</evidence>
<dbReference type="PROSITE" id="PS50206">
    <property type="entry name" value="RHODANESE_3"/>
    <property type="match status" value="1"/>
</dbReference>
<sequence>MNPRVVSDILNISPQDAWELLKNETSCKFIDVRTRAEWGFVGVPDLRDLNQETIFVEWASFPSMSANPHFGEQVLEALNGEIPDKLLFLCRSGVRSLHAARAVADLLSGCGKPVQCINVAEGFEGDLNAEGQRGQLNGWKLRGLAWRQS</sequence>
<accession>A0A8J7IL30</accession>
<dbReference type="Proteomes" id="UP000640583">
    <property type="component" value="Unassembled WGS sequence"/>
</dbReference>
<dbReference type="RefSeq" id="WP_228849990.1">
    <property type="nucleotide sequence ID" value="NZ_JADCKQ010000017.1"/>
</dbReference>
<evidence type="ECO:0000259" key="1">
    <source>
        <dbReference type="PROSITE" id="PS50206"/>
    </source>
</evidence>
<dbReference type="AlphaFoldDB" id="A0A8J7IL30"/>
<feature type="domain" description="Rhodanese" evidence="1">
    <location>
        <begin position="23"/>
        <end position="135"/>
    </location>
</feature>
<comment type="caution">
    <text evidence="2">The sequence shown here is derived from an EMBL/GenBank/DDBJ whole genome shotgun (WGS) entry which is preliminary data.</text>
</comment>
<dbReference type="InterPro" id="IPR001763">
    <property type="entry name" value="Rhodanese-like_dom"/>
</dbReference>
<gene>
    <name evidence="2" type="ORF">H1D41_16675</name>
</gene>
<dbReference type="Gene3D" id="3.40.250.10">
    <property type="entry name" value="Rhodanese-like domain"/>
    <property type="match status" value="1"/>
</dbReference>
<dbReference type="InterPro" id="IPR036873">
    <property type="entry name" value="Rhodanese-like_dom_sf"/>
</dbReference>
<dbReference type="EMBL" id="JADCKQ010000017">
    <property type="protein sequence ID" value="MBI1495278.1"/>
    <property type="molecule type" value="Genomic_DNA"/>
</dbReference>
<organism evidence="2 3">
    <name type="scientific">Halocynthiibacter styelae</name>
    <dbReference type="NCBI Taxonomy" id="2761955"/>
    <lineage>
        <taxon>Bacteria</taxon>
        <taxon>Pseudomonadati</taxon>
        <taxon>Pseudomonadota</taxon>
        <taxon>Alphaproteobacteria</taxon>
        <taxon>Rhodobacterales</taxon>
        <taxon>Paracoccaceae</taxon>
        <taxon>Halocynthiibacter</taxon>
    </lineage>
</organism>
<name>A0A8J7IL30_9RHOB</name>
<proteinExistence type="predicted"/>
<dbReference type="SUPFAM" id="SSF52821">
    <property type="entry name" value="Rhodanese/Cell cycle control phosphatase"/>
    <property type="match status" value="1"/>
</dbReference>
<keyword evidence="3" id="KW-1185">Reference proteome</keyword>
<protein>
    <submittedName>
        <fullName evidence="2">Rhodanese-like domain-containing protein</fullName>
    </submittedName>
</protein>
<reference evidence="2" key="1">
    <citation type="submission" date="2020-10" db="EMBL/GenBank/DDBJ databases">
        <title>Paenihalocynthiibacter styelae gen. nov., sp. nov., isolated from stalked sea squirt Styela clava.</title>
        <authorList>
            <person name="Kim Y.-O."/>
            <person name="Yoon J.-H."/>
        </authorList>
    </citation>
    <scope>NUCLEOTIDE SEQUENCE</scope>
    <source>
        <strain evidence="2">MYP1-1</strain>
    </source>
</reference>